<sequence>MIRLTLIACFISSVCFSQTNELYTLAFKKKENFKILSAFNQRIPETFEVINTTEKWNPQTFFLKDLDLRNPKVIDSLKYEEHHPYLFAYLFSNPKLDALIPDAEKERLSKRASQIKPSKIAFKGNGFQLVERFNKPLGFYFLIASPVYSTDNRYAFLKISVKEKRVFLDEKMDDYYAILTIMFEKDLNGKWKQIGIKDHLIL</sequence>
<dbReference type="AlphaFoldDB" id="A0A1T4ZWN2"/>
<dbReference type="EMBL" id="FUYR01000001">
    <property type="protein sequence ID" value="SKB27128.1"/>
    <property type="molecule type" value="Genomic_DNA"/>
</dbReference>
<gene>
    <name evidence="1" type="ORF">SAMN05661099_0019</name>
</gene>
<evidence type="ECO:0000313" key="2">
    <source>
        <dbReference type="Proteomes" id="UP000189981"/>
    </source>
</evidence>
<protein>
    <submittedName>
        <fullName evidence="1">Uncharacterized protein</fullName>
    </submittedName>
</protein>
<dbReference type="OrthoDB" id="1492702at2"/>
<evidence type="ECO:0000313" key="1">
    <source>
        <dbReference type="EMBL" id="SKB27128.1"/>
    </source>
</evidence>
<dbReference type="Proteomes" id="UP000189981">
    <property type="component" value="Unassembled WGS sequence"/>
</dbReference>
<keyword evidence="2" id="KW-1185">Reference proteome</keyword>
<reference evidence="2" key="1">
    <citation type="submission" date="2017-02" db="EMBL/GenBank/DDBJ databases">
        <authorList>
            <person name="Varghese N."/>
            <person name="Submissions S."/>
        </authorList>
    </citation>
    <scope>NUCLEOTIDE SEQUENCE [LARGE SCALE GENOMIC DNA]</scope>
    <source>
        <strain evidence="2">DSM 22385</strain>
    </source>
</reference>
<accession>A0A1T4ZWN2</accession>
<proteinExistence type="predicted"/>
<dbReference type="RefSeq" id="WP_079700540.1">
    <property type="nucleotide sequence ID" value="NZ_FUYR01000001.1"/>
</dbReference>
<name>A0A1T4ZWN2_9SPHI</name>
<organism evidence="1 2">
    <name type="scientific">Daejeonella lutea</name>
    <dbReference type="NCBI Taxonomy" id="572036"/>
    <lineage>
        <taxon>Bacteria</taxon>
        <taxon>Pseudomonadati</taxon>
        <taxon>Bacteroidota</taxon>
        <taxon>Sphingobacteriia</taxon>
        <taxon>Sphingobacteriales</taxon>
        <taxon>Sphingobacteriaceae</taxon>
        <taxon>Daejeonella</taxon>
    </lineage>
</organism>